<dbReference type="CDD" id="cd02761">
    <property type="entry name" value="MopB_FmdB-FwdB"/>
    <property type="match status" value="1"/>
</dbReference>
<dbReference type="RefSeq" id="WP_310575010.1">
    <property type="nucleotide sequence ID" value="NZ_JAVKPK010000011.1"/>
</dbReference>
<dbReference type="SUPFAM" id="SSF53706">
    <property type="entry name" value="Formate dehydrogenase/DMSO reductase, domains 1-3"/>
    <property type="match status" value="1"/>
</dbReference>
<proteinExistence type="predicted"/>
<dbReference type="PANTHER" id="PTHR43105:SF14">
    <property type="entry name" value="FORMATE DEHYDROGENASE H"/>
    <property type="match status" value="1"/>
</dbReference>
<gene>
    <name evidence="3" type="ORF">RG963_04110</name>
</gene>
<name>A0ABU2CZ15_9EURY</name>
<dbReference type="InterPro" id="IPR016457">
    <property type="entry name" value="Formylmethanofuran_DH_bsu"/>
</dbReference>
<evidence type="ECO:0000313" key="3">
    <source>
        <dbReference type="EMBL" id="MDR7664984.1"/>
    </source>
</evidence>
<accession>A0ABU2CZ15</accession>
<reference evidence="4" key="1">
    <citation type="submission" date="2023-07" db="EMBL/GenBank/DDBJ databases">
        <title>Whole-genome sequencing of a new Methanosarcina sp. Z-7115.</title>
        <authorList>
            <person name="Zhilina T.N."/>
            <person name="Merkel A.Y."/>
        </authorList>
    </citation>
    <scope>NUCLEOTIDE SEQUENCE [LARGE SCALE GENOMIC DNA]</scope>
    <source>
        <strain evidence="4">Z-7115</strain>
    </source>
</reference>
<keyword evidence="4" id="KW-1185">Reference proteome</keyword>
<dbReference type="PIRSF" id="PIRSF005646">
    <property type="entry name" value="FwdB"/>
    <property type="match status" value="1"/>
</dbReference>
<dbReference type="InterPro" id="IPR050123">
    <property type="entry name" value="Prok_molybdopt-oxidoreductase"/>
</dbReference>
<dbReference type="PANTHER" id="PTHR43105">
    <property type="entry name" value="RESPIRATORY NITRATE REDUCTASE"/>
    <property type="match status" value="1"/>
</dbReference>
<evidence type="ECO:0000259" key="2">
    <source>
        <dbReference type="Pfam" id="PF00384"/>
    </source>
</evidence>
<keyword evidence="1 3" id="KW-0560">Oxidoreductase</keyword>
<dbReference type="Gene3D" id="3.40.50.740">
    <property type="match status" value="1"/>
</dbReference>
<organism evidence="3 4">
    <name type="scientific">Methanosarcina baikalica</name>
    <dbReference type="NCBI Taxonomy" id="3073890"/>
    <lineage>
        <taxon>Archaea</taxon>
        <taxon>Methanobacteriati</taxon>
        <taxon>Methanobacteriota</taxon>
        <taxon>Stenosarchaea group</taxon>
        <taxon>Methanomicrobia</taxon>
        <taxon>Methanosarcinales</taxon>
        <taxon>Methanosarcinaceae</taxon>
        <taxon>Methanosarcina</taxon>
    </lineage>
</organism>
<dbReference type="EMBL" id="JAVKPK010000011">
    <property type="protein sequence ID" value="MDR7664984.1"/>
    <property type="molecule type" value="Genomic_DNA"/>
</dbReference>
<protein>
    <submittedName>
        <fullName evidence="3">Formylmethanofuran dehydrogenase subunit B</fullName>
        <ecNumber evidence="3">1.2.7.12</ecNumber>
    </submittedName>
</protein>
<evidence type="ECO:0000313" key="4">
    <source>
        <dbReference type="Proteomes" id="UP001246244"/>
    </source>
</evidence>
<dbReference type="Gene3D" id="3.40.228.10">
    <property type="entry name" value="Dimethylsulfoxide Reductase, domain 2"/>
    <property type="match status" value="2"/>
</dbReference>
<dbReference type="EC" id="1.2.7.12" evidence="3"/>
<dbReference type="InterPro" id="IPR006656">
    <property type="entry name" value="Mopterin_OxRdtase"/>
</dbReference>
<comment type="caution">
    <text evidence="3">The sequence shown here is derived from an EMBL/GenBank/DDBJ whole genome shotgun (WGS) entry which is preliminary data.</text>
</comment>
<dbReference type="NCBIfam" id="TIGR03129">
    <property type="entry name" value="one_C_dehyd_B"/>
    <property type="match status" value="1"/>
</dbReference>
<dbReference type="Gene3D" id="3.30.200.210">
    <property type="match status" value="1"/>
</dbReference>
<sequence length="443" mass="49053">MVFKNIICPACGAACDDIQVEFGEEKIEAKNLCKMGNAKFKAIISSRRLRQPLIKEGGKLMAAAWDEALEKAADILVSAKRPLLFMGSETSCEAHEVGLMIGEYLGAIVDSNTTIGNGPTAMGIQESGKVGATEGQKKNRGDLVVYWGTNPLESMPRQMSRYGVFPRGYWTKHGRFDRTIITVDPRKTPTATASDLHVQLKPNSDYELISALLTLLHGKIPHHSVEEITGVPIPVMENMLDLMKHCNLGSISVGLGLSSSLGKHRNVEIAMNFVKELNNYSKFTFGILRGHCNVAGFSQIASYMYGYPFGLDFTRGYPRYNPGEFTTVDVLREKDVDAAFVMCTDLLNQIPTDCAAYLAEIPLIYLDTSPCPTMVVSDIVLPGIIDAMECDGTFYRLDDVAVHVEPFTDSPFEFTKSNEDTLKQLFAKIKEKRNHTDFSPFYI</sequence>
<dbReference type="Proteomes" id="UP001246244">
    <property type="component" value="Unassembled WGS sequence"/>
</dbReference>
<feature type="domain" description="Molybdopterin oxidoreductase" evidence="2">
    <location>
        <begin position="48"/>
        <end position="413"/>
    </location>
</feature>
<dbReference type="GO" id="GO:0018493">
    <property type="term" value="F:formylmethanofuran dehydrogenase activity"/>
    <property type="evidence" value="ECO:0007669"/>
    <property type="project" value="UniProtKB-EC"/>
</dbReference>
<dbReference type="Pfam" id="PF00384">
    <property type="entry name" value="Molybdopterin"/>
    <property type="match status" value="1"/>
</dbReference>
<evidence type="ECO:0000256" key="1">
    <source>
        <dbReference type="ARBA" id="ARBA00023002"/>
    </source>
</evidence>